<keyword evidence="2" id="KW-0732">Signal</keyword>
<feature type="region of interest" description="Disordered" evidence="1">
    <location>
        <begin position="1403"/>
        <end position="1458"/>
    </location>
</feature>
<comment type="caution">
    <text evidence="4">The sequence shown here is derived from an EMBL/GenBank/DDBJ whole genome shotgun (WGS) entry which is preliminary data.</text>
</comment>
<sequence>MRTKHTRKIQSIILASVITATTLFGGMGSVAADTWPYTDEGKVGDNQPLMLGHRAYDIETWSPETDPYADLMRAEVPLQTRIASYQPTQANPELDPRVQTLYMAGDYGNSFNRGTAYNNKFSENNLQSWQYIDQYYSWHGAAVAGTPLNIWTGVNEKDDPTGNGWATQRNFEFGSINMPNPAYTNAAHKNGVLSMGCIYFDPNNRPGQPVELMLDKDENGRYILVDKLVEFAKWYGFDGYFFNYEENMNAKYVPMLKSLMQQVREAGMYTQMYDSLKNAGNIDAWKSTLDQDAYSFLQDPTLGKVLNSVFISYDWSANGKLAATLQTAEQQEMSQADMYEKVFFGVEADQGKMSQKGHNSTYNFPILRLEGSKNPVGSIALFTPDNFIHDNIEDAIRNGQENNRAKNEYQWMVSDREHLYFSGPMGDPTKTGVAPGVSREDLGLSDIGGWVGVADYMSERSVAGGNMFMTTFNTGHGLEYRMNGKSVNDEEWSNINLQSILPTWKWWMDTSGTKLQAIYDYGSKEKKYSVDGKPMVIPYQQIDPYEGGSSLAIYGRLDADNEMHLYKTDIAVKEETSLSLTYNVPNDNLAPLSIGLIFKDSPNTTQYIDIPNSDMATDGWVTQDISISQFANKNIAAITLKVNYAGSPIDKFQVNLGRLSVSDNGNYTPAAPQNVKIEKAFNTKEMIVSWEIANYNLVKEYHVYANYADGHSEFLGGIYGSKYYVKSVDNGLTSIEVRATGADGSESEGTKVFYSYDSTVSNVSVEEAQTSTGFFTQSAVAEEVRVSWNAPKLFTADSYKLDVTLNNSLDKTVYSATTQSLSGSVSVPVNEGNQYSLKITPVKDGIDGIPVWYTGYLKDTYCAPFDSKVEISGNTLLVHPPKATDWWKMRLTWNGEELNIPNKYPYNNRVSDGIRGVARLNAVKVPTTSGTLGVTIQDYSGNISETVYIQVGKVESVTITPNDVDGLIGTSLTFKAEVRGTAPDTVTWDVYGNSSDNTTISDGVLTIAADEKVDGVLTVTATSTIDTTKSGTAQVLVVSELVPKIISVVIPDQVDSVKAGTNQQFTANVAVKNNADTSVTWEVEGATNVGTIVNNGLLMVNEDEAADQLTIKATSVVDPTKFATKTVKVAQDLDKQRDITIDAMLNGTVTADMATAKAGETVTLTVTPDVGYQLKPGSLKVNGEAIFTDTFTMPAKPVTITAEFEQDTTRGLVSIDAPSAVTGLPNGTAKTADALKLPASVTLVTYTDSILADVTWDVDASSYEPASKSDQVFTVEGTVTLPNGVLNPNNIPLTVSIEVAVDAEVVTSKELLSIVDLAAISGLTNGTAKTVADLKLPATVEIVTDNGTMDAIVDWDVDSANYDPSVKTEQTFTVSGVVTLPGDVVNTNHIPLSVSIKVTVAKEPVDGGNQGGNNNGGSNNGNGNIGGNGGSSNGGSAGTTTPPVTPPTGGSEATSVTTVSEQQFDEALATAAAEAAEQGTNSDVAIKLDADAPSDARTIKVTLSNDSLMKFVASMADTLTVSTPIGTMTFDRNTISSISKQATGTVTITVTKLGTSILDADDQHKVGDRPVVNFDINSGDKTISKFTGSVIVTIPYTLKSDEKPNAIVAYYINTAGQLEAVRTGKYDVTTKTITFRVPMLSQYAVGYNNIEFTDVAASAWYSDAVSFLAARDITNGLGNGHFGPETNVSRAQSLVMIMKAFGIEPDEGSENNFSDAGNTYYTGYLAAAKRLGITDGVGNNMFTPEKEVTRQEMFVLTYNTLKSINELPTGTAVKELKDFKDAGTVSAYAMDAMTFFVNAGVISGSNGNILPVDKATRAEFAQILYNIMIK</sequence>
<dbReference type="InterPro" id="IPR013783">
    <property type="entry name" value="Ig-like_fold"/>
</dbReference>
<dbReference type="PANTHER" id="PTHR13246:SF1">
    <property type="entry name" value="CYTOSOLIC ENDO-BETA-N-ACETYLGLUCOSAMINIDASE"/>
    <property type="match status" value="1"/>
</dbReference>
<protein>
    <recommendedName>
        <fullName evidence="3">SLH domain-containing protein</fullName>
    </recommendedName>
</protein>
<dbReference type="EMBL" id="BMIW01000044">
    <property type="protein sequence ID" value="GGG16225.1"/>
    <property type="molecule type" value="Genomic_DNA"/>
</dbReference>
<feature type="domain" description="SLH" evidence="3">
    <location>
        <begin position="1648"/>
        <end position="1711"/>
    </location>
</feature>
<gene>
    <name evidence="4" type="ORF">GCM10010913_42820</name>
</gene>
<proteinExistence type="predicted"/>
<feature type="compositionally biased region" description="Low complexity" evidence="1">
    <location>
        <begin position="1438"/>
        <end position="1450"/>
    </location>
</feature>
<feature type="signal peptide" evidence="2">
    <location>
        <begin position="1"/>
        <end position="31"/>
    </location>
</feature>
<evidence type="ECO:0000259" key="3">
    <source>
        <dbReference type="PROSITE" id="PS51272"/>
    </source>
</evidence>
<dbReference type="PROSITE" id="PS51272">
    <property type="entry name" value="SLH"/>
    <property type="match status" value="3"/>
</dbReference>
<feature type="domain" description="SLH" evidence="3">
    <location>
        <begin position="1712"/>
        <end position="1771"/>
    </location>
</feature>
<dbReference type="Pfam" id="PF00395">
    <property type="entry name" value="SLH"/>
    <property type="match status" value="3"/>
</dbReference>
<dbReference type="PANTHER" id="PTHR13246">
    <property type="entry name" value="ENDO BETA N-ACETYLGLUCOSAMINIDASE"/>
    <property type="match status" value="1"/>
</dbReference>
<keyword evidence="5" id="KW-1185">Reference proteome</keyword>
<dbReference type="Pfam" id="PF03644">
    <property type="entry name" value="Glyco_hydro_85"/>
    <property type="match status" value="1"/>
</dbReference>
<feature type="compositionally biased region" description="Gly residues" evidence="1">
    <location>
        <begin position="1408"/>
        <end position="1437"/>
    </location>
</feature>
<evidence type="ECO:0000313" key="4">
    <source>
        <dbReference type="EMBL" id="GGG16225.1"/>
    </source>
</evidence>
<dbReference type="Pfam" id="PF18998">
    <property type="entry name" value="Flg_new_2"/>
    <property type="match status" value="1"/>
</dbReference>
<dbReference type="InterPro" id="IPR001119">
    <property type="entry name" value="SLH_dom"/>
</dbReference>
<dbReference type="Gene3D" id="2.60.40.10">
    <property type="entry name" value="Immunoglobulins"/>
    <property type="match status" value="1"/>
</dbReference>
<dbReference type="RefSeq" id="WP_120462596.1">
    <property type="nucleotide sequence ID" value="NZ_BMIW01000044.1"/>
</dbReference>
<dbReference type="Gene3D" id="2.60.120.260">
    <property type="entry name" value="Galactose-binding domain-like"/>
    <property type="match status" value="1"/>
</dbReference>
<evidence type="ECO:0000256" key="1">
    <source>
        <dbReference type="SAM" id="MobiDB-lite"/>
    </source>
</evidence>
<feature type="chain" id="PRO_5046262491" description="SLH domain-containing protein" evidence="2">
    <location>
        <begin position="32"/>
        <end position="1830"/>
    </location>
</feature>
<dbReference type="Proteomes" id="UP000608420">
    <property type="component" value="Unassembled WGS sequence"/>
</dbReference>
<evidence type="ECO:0000313" key="5">
    <source>
        <dbReference type="Proteomes" id="UP000608420"/>
    </source>
</evidence>
<dbReference type="InterPro" id="IPR032979">
    <property type="entry name" value="ENGase"/>
</dbReference>
<dbReference type="InterPro" id="IPR005201">
    <property type="entry name" value="TIM_ENGase"/>
</dbReference>
<organism evidence="4 5">
    <name type="scientific">Paenibacillus aceti</name>
    <dbReference type="NCBI Taxonomy" id="1820010"/>
    <lineage>
        <taxon>Bacteria</taxon>
        <taxon>Bacillati</taxon>
        <taxon>Bacillota</taxon>
        <taxon>Bacilli</taxon>
        <taxon>Bacillales</taxon>
        <taxon>Paenibacillaceae</taxon>
        <taxon>Paenibacillus</taxon>
    </lineage>
</organism>
<reference evidence="5" key="1">
    <citation type="journal article" date="2019" name="Int. J. Syst. Evol. Microbiol.">
        <title>The Global Catalogue of Microorganisms (GCM) 10K type strain sequencing project: providing services to taxonomists for standard genome sequencing and annotation.</title>
        <authorList>
            <consortium name="The Broad Institute Genomics Platform"/>
            <consortium name="The Broad Institute Genome Sequencing Center for Infectious Disease"/>
            <person name="Wu L."/>
            <person name="Ma J."/>
        </authorList>
    </citation>
    <scope>NUCLEOTIDE SEQUENCE [LARGE SCALE GENOMIC DNA]</scope>
    <source>
        <strain evidence="5">CGMCC 1.15420</strain>
    </source>
</reference>
<dbReference type="Gene3D" id="3.20.20.80">
    <property type="entry name" value="Glycosidases"/>
    <property type="match status" value="1"/>
</dbReference>
<evidence type="ECO:0000256" key="2">
    <source>
        <dbReference type="SAM" id="SignalP"/>
    </source>
</evidence>
<dbReference type="InterPro" id="IPR044060">
    <property type="entry name" value="Bacterial_rp_domain"/>
</dbReference>
<accession>A0ABQ1W8B4</accession>
<feature type="domain" description="SLH" evidence="3">
    <location>
        <begin position="1776"/>
        <end position="1830"/>
    </location>
</feature>
<name>A0ABQ1W8B4_9BACL</name>